<evidence type="ECO:0000256" key="4">
    <source>
        <dbReference type="ARBA" id="ARBA00023004"/>
    </source>
</evidence>
<dbReference type="Gene3D" id="3.50.50.60">
    <property type="entry name" value="FAD/NAD(P)-binding domain"/>
    <property type="match status" value="1"/>
</dbReference>
<dbReference type="SUPFAM" id="SSF51905">
    <property type="entry name" value="FAD/NAD(P)-binding domain"/>
    <property type="match status" value="1"/>
</dbReference>
<dbReference type="InterPro" id="IPR039650">
    <property type="entry name" value="HdrA-like"/>
</dbReference>
<dbReference type="PANTHER" id="PTHR43498">
    <property type="entry name" value="FERREDOXIN:COB-COM HETERODISULFIDE REDUCTASE SUBUNIT A"/>
    <property type="match status" value="1"/>
</dbReference>
<evidence type="ECO:0000313" key="7">
    <source>
        <dbReference type="Proteomes" id="UP000231019"/>
    </source>
</evidence>
<evidence type="ECO:0000256" key="2">
    <source>
        <dbReference type="ARBA" id="ARBA00022723"/>
    </source>
</evidence>
<reference evidence="6 7" key="1">
    <citation type="submission" date="2017-09" db="EMBL/GenBank/DDBJ databases">
        <title>Depth-based differentiation of microbial function through sediment-hosted aquifers and enrichment of novel symbionts in the deep terrestrial subsurface.</title>
        <authorList>
            <person name="Probst A.J."/>
            <person name="Ladd B."/>
            <person name="Jarett J.K."/>
            <person name="Geller-Mcgrath D.E."/>
            <person name="Sieber C.M."/>
            <person name="Emerson J.B."/>
            <person name="Anantharaman K."/>
            <person name="Thomas B.C."/>
            <person name="Malmstrom R."/>
            <person name="Stieglmeier M."/>
            <person name="Klingl A."/>
            <person name="Woyke T."/>
            <person name="Ryan C.M."/>
            <person name="Banfield J.F."/>
        </authorList>
    </citation>
    <scope>NUCLEOTIDE SEQUENCE [LARGE SCALE GENOMIC DNA]</scope>
    <source>
        <strain evidence="6">CG17_big_fil_post_rev_8_21_14_2_50_48_46</strain>
    </source>
</reference>
<evidence type="ECO:0000256" key="5">
    <source>
        <dbReference type="ARBA" id="ARBA00023014"/>
    </source>
</evidence>
<dbReference type="GO" id="GO:0051539">
    <property type="term" value="F:4 iron, 4 sulfur cluster binding"/>
    <property type="evidence" value="ECO:0007669"/>
    <property type="project" value="UniProtKB-KW"/>
</dbReference>
<gene>
    <name evidence="6" type="ORF">COW36_09930</name>
</gene>
<evidence type="ECO:0000256" key="1">
    <source>
        <dbReference type="ARBA" id="ARBA00022485"/>
    </source>
</evidence>
<protein>
    <submittedName>
        <fullName evidence="6">FAD-dependent oxidoreductase</fullName>
    </submittedName>
</protein>
<keyword evidence="5" id="KW-0411">Iron-sulfur</keyword>
<sequence>MKQAEMKLPYLAECDVLVLGGGSAGAAAAIAAARSGARTILVEQNGFLGGTSTAALVTPMMANHLQEKPLNQGIYLEVLNTLLETGDAAVYKDGNAGWFNPEMLKLVLEQKAVEAGVRLFYHVYFSEAVVEDRVLKGVVVETKSGRGMIAAEVCIDASGDADLAFQAGVPMVVGRPEDHANQPMALRFNLGHVDLIKARDYFASLGEFDWTDNPHDPELPLWTTACTWDKSWPLSPVFQAAVAAGDLSEDDAAYFQIFTVPGRPGEVAFNCPRMDQLKNSLDFQQRSQVQVEGKQRILKLWRFCQHYLPGFEKSFIAQIAPMPGIRESRRIVGEYVLSSEDFFAARKFPDAIARNNYPIDIHSRDKSGGLHFMKAGDYHEIPFRCLLPLEIENLLVAGRCLSADFAAQGAVRIIPNCYAMGQAAGTAAALAVQQACSPRELDSETLMAALQTQQLLA</sequence>
<proteinExistence type="predicted"/>
<evidence type="ECO:0000313" key="6">
    <source>
        <dbReference type="EMBL" id="PIW17165.1"/>
    </source>
</evidence>
<keyword evidence="3" id="KW-0560">Oxidoreductase</keyword>
<dbReference type="InterPro" id="IPR036188">
    <property type="entry name" value="FAD/NAD-bd_sf"/>
</dbReference>
<dbReference type="GO" id="GO:0046872">
    <property type="term" value="F:metal ion binding"/>
    <property type="evidence" value="ECO:0007669"/>
    <property type="project" value="UniProtKB-KW"/>
</dbReference>
<keyword evidence="2" id="KW-0479">Metal-binding</keyword>
<dbReference type="PANTHER" id="PTHR43498:SF1">
    <property type="entry name" value="COB--COM HETERODISULFIDE REDUCTASE IRON-SULFUR SUBUNIT A"/>
    <property type="match status" value="1"/>
</dbReference>
<accession>A0A2M7G5E6</accession>
<keyword evidence="1" id="KW-0004">4Fe-4S</keyword>
<keyword evidence="4" id="KW-0408">Iron</keyword>
<dbReference type="EMBL" id="PFFQ01000027">
    <property type="protein sequence ID" value="PIW17165.1"/>
    <property type="molecule type" value="Genomic_DNA"/>
</dbReference>
<dbReference type="Pfam" id="PF12831">
    <property type="entry name" value="FAD_oxidored"/>
    <property type="match status" value="1"/>
</dbReference>
<dbReference type="AlphaFoldDB" id="A0A2M7G5E6"/>
<dbReference type="Proteomes" id="UP000231019">
    <property type="component" value="Unassembled WGS sequence"/>
</dbReference>
<name>A0A2M7G5E6_9BACT</name>
<evidence type="ECO:0000256" key="3">
    <source>
        <dbReference type="ARBA" id="ARBA00023002"/>
    </source>
</evidence>
<organism evidence="6 7">
    <name type="scientific">bacterium (Candidatus Blackallbacteria) CG17_big_fil_post_rev_8_21_14_2_50_48_46</name>
    <dbReference type="NCBI Taxonomy" id="2014261"/>
    <lineage>
        <taxon>Bacteria</taxon>
        <taxon>Candidatus Blackallbacteria</taxon>
    </lineage>
</organism>
<comment type="caution">
    <text evidence="6">The sequence shown here is derived from an EMBL/GenBank/DDBJ whole genome shotgun (WGS) entry which is preliminary data.</text>
</comment>
<dbReference type="GO" id="GO:0016491">
    <property type="term" value="F:oxidoreductase activity"/>
    <property type="evidence" value="ECO:0007669"/>
    <property type="project" value="UniProtKB-KW"/>
</dbReference>